<dbReference type="Gene3D" id="2.60.40.1090">
    <property type="entry name" value="Fimbrial-type adhesion domain"/>
    <property type="match status" value="1"/>
</dbReference>
<gene>
    <name evidence="7" type="ORF">KSS96_02890</name>
</gene>
<feature type="chain" id="PRO_5045580989" evidence="4">
    <location>
        <begin position="23"/>
        <end position="315"/>
    </location>
</feature>
<dbReference type="EMBL" id="CP077079">
    <property type="protein sequence ID" value="QXH67902.1"/>
    <property type="molecule type" value="Genomic_DNA"/>
</dbReference>
<keyword evidence="8" id="KW-1185">Reference proteome</keyword>
<keyword evidence="3" id="KW-0281">Fimbrium</keyword>
<evidence type="ECO:0000256" key="4">
    <source>
        <dbReference type="SAM" id="SignalP"/>
    </source>
</evidence>
<dbReference type="InterPro" id="IPR050263">
    <property type="entry name" value="Bact_Fimbrial_Adh_Pro"/>
</dbReference>
<evidence type="ECO:0000313" key="8">
    <source>
        <dbReference type="Proteomes" id="UP000886848"/>
    </source>
</evidence>
<dbReference type="InterPro" id="IPR008966">
    <property type="entry name" value="Adhesion_dom_sf"/>
</dbReference>
<dbReference type="SUPFAM" id="SSF49401">
    <property type="entry name" value="Bacterial adhesins"/>
    <property type="match status" value="1"/>
</dbReference>
<evidence type="ECO:0000256" key="2">
    <source>
        <dbReference type="ARBA" id="ARBA00006671"/>
    </source>
</evidence>
<sequence>MKHSITLVLTLLGCGGSIAAHAACDSYPSATTHTLTLAATITVPDNLPVGSLITRQPFSGTAPGLFIRCPTSTQVTVIGKYPNLRDPGTLTYLTEVPGIGLRIFMKDARGVTTAFAIHNQAAFANEGTWVTLTNAEAAFYKIGPTPAGVMNSGEIFRYYWHTEPNMILRLGNSVRFVSPVATCDLAAGDVNRTVSLDPVQVSAFQHALYTGAREFELTAHCSNAATVTFSFSGTPAPGDDRLFANTGTAGGVALWLYSRVGGRTQNILANGTENTRTVAVSGNRAVLPLGAAYHRNGTVSQGTLASTATVTITYN</sequence>
<dbReference type="InterPro" id="IPR000259">
    <property type="entry name" value="Adhesion_dom_fimbrial"/>
</dbReference>
<evidence type="ECO:0000259" key="5">
    <source>
        <dbReference type="Pfam" id="PF00419"/>
    </source>
</evidence>
<dbReference type="Pfam" id="PF00419">
    <property type="entry name" value="Fimbrial"/>
    <property type="match status" value="1"/>
</dbReference>
<comment type="subcellular location">
    <subcellularLocation>
        <location evidence="1">Fimbrium</location>
    </subcellularLocation>
</comment>
<proteinExistence type="inferred from homology"/>
<dbReference type="Pfam" id="PF22003">
    <property type="entry name" value="MrkDrd"/>
    <property type="match status" value="1"/>
</dbReference>
<accession>A0ABX8P2C7</accession>
<dbReference type="PANTHER" id="PTHR33420">
    <property type="entry name" value="FIMBRIAL SUBUNIT ELFA-RELATED"/>
    <property type="match status" value="1"/>
</dbReference>
<organism evidence="7 8">
    <name type="scientific">Pseudomonas asgharzadehiana</name>
    <dbReference type="NCBI Taxonomy" id="2842349"/>
    <lineage>
        <taxon>Bacteria</taxon>
        <taxon>Pseudomonadati</taxon>
        <taxon>Pseudomonadota</taxon>
        <taxon>Gammaproteobacteria</taxon>
        <taxon>Pseudomonadales</taxon>
        <taxon>Pseudomonadaceae</taxon>
        <taxon>Pseudomonas</taxon>
    </lineage>
</organism>
<protein>
    <submittedName>
        <fullName evidence="7">Fimbrial protein</fullName>
    </submittedName>
</protein>
<evidence type="ECO:0000313" key="7">
    <source>
        <dbReference type="EMBL" id="QXH67902.1"/>
    </source>
</evidence>
<evidence type="ECO:0000256" key="1">
    <source>
        <dbReference type="ARBA" id="ARBA00004561"/>
    </source>
</evidence>
<evidence type="ECO:0000259" key="6">
    <source>
        <dbReference type="Pfam" id="PF22003"/>
    </source>
</evidence>
<dbReference type="Proteomes" id="UP000886848">
    <property type="component" value="Chromosome"/>
</dbReference>
<name>A0ABX8P2C7_9PSED</name>
<evidence type="ECO:0000256" key="3">
    <source>
        <dbReference type="ARBA" id="ARBA00023263"/>
    </source>
</evidence>
<dbReference type="InterPro" id="IPR054160">
    <property type="entry name" value="MrkD_recept-bd"/>
</dbReference>
<dbReference type="RefSeq" id="WP_065879494.1">
    <property type="nucleotide sequence ID" value="NZ_CP077079.1"/>
</dbReference>
<feature type="domain" description="MrkD-like receptor binding" evidence="6">
    <location>
        <begin position="41"/>
        <end position="168"/>
    </location>
</feature>
<dbReference type="Gene3D" id="2.60.40.3310">
    <property type="match status" value="1"/>
</dbReference>
<keyword evidence="4" id="KW-0732">Signal</keyword>
<comment type="similarity">
    <text evidence="2">Belongs to the fimbrial protein family.</text>
</comment>
<feature type="signal peptide" evidence="4">
    <location>
        <begin position="1"/>
        <end position="22"/>
    </location>
</feature>
<feature type="domain" description="Fimbrial-type adhesion" evidence="5">
    <location>
        <begin position="181"/>
        <end position="314"/>
    </location>
</feature>
<dbReference type="PANTHER" id="PTHR33420:SF14">
    <property type="entry name" value="TYPE 1 FIMBRIN D-MANNOSE SPECIFIC ADHESIN"/>
    <property type="match status" value="1"/>
</dbReference>
<dbReference type="InterPro" id="IPR036937">
    <property type="entry name" value="Adhesion_dom_fimbrial_sf"/>
</dbReference>
<reference evidence="7" key="1">
    <citation type="journal article" date="2021" name="Microorganisms">
        <title>The Ever-Expanding Pseudomonas Genus: Description of 43 New Species and Partition of the Pseudomonas putida Group.</title>
        <authorList>
            <person name="Girard L."/>
            <person name="Lood C."/>
            <person name="Hofte M."/>
            <person name="Vandamme P."/>
            <person name="Rokni-Zadeh H."/>
            <person name="van Noort V."/>
            <person name="Lavigne R."/>
            <person name="De Mot R."/>
        </authorList>
    </citation>
    <scope>NUCLEOTIDE SEQUENCE</scope>
    <source>
        <strain evidence="7">SWRI132</strain>
    </source>
</reference>